<dbReference type="PANTHER" id="PTHR43065">
    <property type="entry name" value="SENSOR HISTIDINE KINASE"/>
    <property type="match status" value="1"/>
</dbReference>
<evidence type="ECO:0000256" key="10">
    <source>
        <dbReference type="SAM" id="Phobius"/>
    </source>
</evidence>
<dbReference type="OrthoDB" id="6192248at2"/>
<protein>
    <recommendedName>
        <fullName evidence="2">histidine kinase</fullName>
        <ecNumber evidence="2">2.7.13.3</ecNumber>
    </recommendedName>
</protein>
<keyword evidence="6" id="KW-0418">Kinase</keyword>
<dbReference type="InterPro" id="IPR036890">
    <property type="entry name" value="HATPase_C_sf"/>
</dbReference>
<dbReference type="InterPro" id="IPR003594">
    <property type="entry name" value="HATPase_dom"/>
</dbReference>
<dbReference type="SUPFAM" id="SSF47384">
    <property type="entry name" value="Homodimeric domain of signal transducing histidine kinase"/>
    <property type="match status" value="1"/>
</dbReference>
<feature type="region of interest" description="Disordered" evidence="9">
    <location>
        <begin position="24"/>
        <end position="48"/>
    </location>
</feature>
<proteinExistence type="predicted"/>
<reference evidence="13 14" key="1">
    <citation type="submission" date="2019-02" db="EMBL/GenBank/DDBJ databases">
        <title>Complete Genome Sequence and Methylome Analysis of free living Spirochaetas.</title>
        <authorList>
            <person name="Fomenkov A."/>
            <person name="Dubinina G."/>
            <person name="Leshcheva N."/>
            <person name="Mikheeva N."/>
            <person name="Grabovich M."/>
            <person name="Vincze T."/>
            <person name="Roberts R.J."/>
        </authorList>
    </citation>
    <scope>NUCLEOTIDE SEQUENCE [LARGE SCALE GENOMIC DNA]</scope>
    <source>
        <strain evidence="13 14">K2</strain>
    </source>
</reference>
<dbReference type="PANTHER" id="PTHR43065:SF42">
    <property type="entry name" value="TWO-COMPONENT SENSOR PPRA"/>
    <property type="match status" value="1"/>
</dbReference>
<dbReference type="InterPro" id="IPR013767">
    <property type="entry name" value="PAS_fold"/>
</dbReference>
<dbReference type="Pfam" id="PF00989">
    <property type="entry name" value="PAS"/>
    <property type="match status" value="1"/>
</dbReference>
<keyword evidence="10" id="KW-1133">Transmembrane helix</keyword>
<dbReference type="PRINTS" id="PR00344">
    <property type="entry name" value="BCTRLSENSOR"/>
</dbReference>
<dbReference type="PROSITE" id="PS50109">
    <property type="entry name" value="HIS_KIN"/>
    <property type="match status" value="1"/>
</dbReference>
<evidence type="ECO:0000256" key="3">
    <source>
        <dbReference type="ARBA" id="ARBA00022553"/>
    </source>
</evidence>
<dbReference type="AlphaFoldDB" id="A0A5C1QL30"/>
<dbReference type="CDD" id="cd00082">
    <property type="entry name" value="HisKA"/>
    <property type="match status" value="1"/>
</dbReference>
<name>A0A5C1QL30_9SPIO</name>
<dbReference type="Gene3D" id="3.40.190.10">
    <property type="entry name" value="Periplasmic binding protein-like II"/>
    <property type="match status" value="2"/>
</dbReference>
<keyword evidence="3" id="KW-0597">Phosphoprotein</keyword>
<dbReference type="GO" id="GO:0005524">
    <property type="term" value="F:ATP binding"/>
    <property type="evidence" value="ECO:0007669"/>
    <property type="project" value="UniProtKB-KW"/>
</dbReference>
<keyword evidence="7" id="KW-0067">ATP-binding</keyword>
<evidence type="ECO:0000313" key="13">
    <source>
        <dbReference type="EMBL" id="QEN08321.1"/>
    </source>
</evidence>
<dbReference type="InterPro" id="IPR000014">
    <property type="entry name" value="PAS"/>
</dbReference>
<keyword evidence="4" id="KW-0808">Transferase</keyword>
<dbReference type="GO" id="GO:0000155">
    <property type="term" value="F:phosphorelay sensor kinase activity"/>
    <property type="evidence" value="ECO:0007669"/>
    <property type="project" value="InterPro"/>
</dbReference>
<keyword evidence="10" id="KW-0812">Transmembrane</keyword>
<dbReference type="KEGG" id="ock:EXM22_10090"/>
<dbReference type="InterPro" id="IPR004358">
    <property type="entry name" value="Sig_transdc_His_kin-like_C"/>
</dbReference>
<feature type="domain" description="PAS" evidence="12">
    <location>
        <begin position="338"/>
        <end position="382"/>
    </location>
</feature>
<dbReference type="Pfam" id="PF00512">
    <property type="entry name" value="HisKA"/>
    <property type="match status" value="1"/>
</dbReference>
<dbReference type="Proteomes" id="UP000324209">
    <property type="component" value="Chromosome"/>
</dbReference>
<evidence type="ECO:0000256" key="4">
    <source>
        <dbReference type="ARBA" id="ARBA00022679"/>
    </source>
</evidence>
<keyword evidence="14" id="KW-1185">Reference proteome</keyword>
<dbReference type="EC" id="2.7.13.3" evidence="2"/>
<dbReference type="SMART" id="SM00387">
    <property type="entry name" value="HATPase_c"/>
    <property type="match status" value="1"/>
</dbReference>
<dbReference type="Gene3D" id="1.10.287.130">
    <property type="match status" value="1"/>
</dbReference>
<dbReference type="CDD" id="cd13704">
    <property type="entry name" value="PBP2_HisK"/>
    <property type="match status" value="1"/>
</dbReference>
<dbReference type="Gene3D" id="3.30.565.10">
    <property type="entry name" value="Histidine kinase-like ATPase, C-terminal domain"/>
    <property type="match status" value="1"/>
</dbReference>
<evidence type="ECO:0000256" key="2">
    <source>
        <dbReference type="ARBA" id="ARBA00012438"/>
    </source>
</evidence>
<dbReference type="SMART" id="SM00062">
    <property type="entry name" value="PBPb"/>
    <property type="match status" value="1"/>
</dbReference>
<dbReference type="InterPro" id="IPR036097">
    <property type="entry name" value="HisK_dim/P_sf"/>
</dbReference>
<dbReference type="SMART" id="SM00388">
    <property type="entry name" value="HisKA"/>
    <property type="match status" value="1"/>
</dbReference>
<dbReference type="Gene3D" id="3.30.450.20">
    <property type="entry name" value="PAS domain"/>
    <property type="match status" value="1"/>
</dbReference>
<gene>
    <name evidence="13" type="ORF">EXM22_10090</name>
</gene>
<evidence type="ECO:0000256" key="9">
    <source>
        <dbReference type="SAM" id="MobiDB-lite"/>
    </source>
</evidence>
<keyword evidence="5" id="KW-0547">Nucleotide-binding</keyword>
<dbReference type="PROSITE" id="PS50112">
    <property type="entry name" value="PAS"/>
    <property type="match status" value="1"/>
</dbReference>
<evidence type="ECO:0000256" key="5">
    <source>
        <dbReference type="ARBA" id="ARBA00022741"/>
    </source>
</evidence>
<evidence type="ECO:0000313" key="14">
    <source>
        <dbReference type="Proteomes" id="UP000324209"/>
    </source>
</evidence>
<dbReference type="InterPro" id="IPR003661">
    <property type="entry name" value="HisK_dim/P_dom"/>
</dbReference>
<evidence type="ECO:0000256" key="1">
    <source>
        <dbReference type="ARBA" id="ARBA00000085"/>
    </source>
</evidence>
<dbReference type="EMBL" id="CP036150">
    <property type="protein sequence ID" value="QEN08321.1"/>
    <property type="molecule type" value="Genomic_DNA"/>
</dbReference>
<evidence type="ECO:0000259" key="12">
    <source>
        <dbReference type="PROSITE" id="PS50112"/>
    </source>
</evidence>
<feature type="transmembrane region" description="Helical" evidence="10">
    <location>
        <begin position="288"/>
        <end position="309"/>
    </location>
</feature>
<evidence type="ECO:0000256" key="7">
    <source>
        <dbReference type="ARBA" id="ARBA00022840"/>
    </source>
</evidence>
<dbReference type="SUPFAM" id="SSF55874">
    <property type="entry name" value="ATPase domain of HSP90 chaperone/DNA topoisomerase II/histidine kinase"/>
    <property type="match status" value="1"/>
</dbReference>
<dbReference type="InterPro" id="IPR001638">
    <property type="entry name" value="Solute-binding_3/MltF_N"/>
</dbReference>
<dbReference type="RefSeq" id="WP_149486401.1">
    <property type="nucleotide sequence ID" value="NZ_CP036150.1"/>
</dbReference>
<evidence type="ECO:0000256" key="8">
    <source>
        <dbReference type="ARBA" id="ARBA00023012"/>
    </source>
</evidence>
<feature type="domain" description="Histidine kinase" evidence="11">
    <location>
        <begin position="480"/>
        <end position="696"/>
    </location>
</feature>
<dbReference type="GO" id="GO:0006355">
    <property type="term" value="P:regulation of DNA-templated transcription"/>
    <property type="evidence" value="ECO:0007669"/>
    <property type="project" value="InterPro"/>
</dbReference>
<comment type="catalytic activity">
    <reaction evidence="1">
        <text>ATP + protein L-histidine = ADP + protein N-phospho-L-histidine.</text>
        <dbReference type="EC" id="2.7.13.3"/>
    </reaction>
</comment>
<accession>A0A5C1QL30</accession>
<organism evidence="13 14">
    <name type="scientific">Oceanispirochaeta crateris</name>
    <dbReference type="NCBI Taxonomy" id="2518645"/>
    <lineage>
        <taxon>Bacteria</taxon>
        <taxon>Pseudomonadati</taxon>
        <taxon>Spirochaetota</taxon>
        <taxon>Spirochaetia</taxon>
        <taxon>Spirochaetales</taxon>
        <taxon>Spirochaetaceae</taxon>
        <taxon>Oceanispirochaeta</taxon>
    </lineage>
</organism>
<evidence type="ECO:0000256" key="6">
    <source>
        <dbReference type="ARBA" id="ARBA00022777"/>
    </source>
</evidence>
<dbReference type="InterPro" id="IPR005467">
    <property type="entry name" value="His_kinase_dom"/>
</dbReference>
<evidence type="ECO:0000259" key="11">
    <source>
        <dbReference type="PROSITE" id="PS50109"/>
    </source>
</evidence>
<keyword evidence="8" id="KW-0902">Two-component regulatory system</keyword>
<dbReference type="SUPFAM" id="SSF53850">
    <property type="entry name" value="Periplasmic binding protein-like II"/>
    <property type="match status" value="1"/>
</dbReference>
<dbReference type="Pfam" id="PF02518">
    <property type="entry name" value="HATPase_c"/>
    <property type="match status" value="1"/>
</dbReference>
<keyword evidence="10" id="KW-0472">Membrane</keyword>
<dbReference type="SUPFAM" id="SSF55785">
    <property type="entry name" value="PYP-like sensor domain (PAS domain)"/>
    <property type="match status" value="1"/>
</dbReference>
<dbReference type="Pfam" id="PF00497">
    <property type="entry name" value="SBP_bac_3"/>
    <property type="match status" value="1"/>
</dbReference>
<dbReference type="InterPro" id="IPR035965">
    <property type="entry name" value="PAS-like_dom_sf"/>
</dbReference>
<sequence>MYKKFLPVLVLLLFICLIPVESSSWDESGSESSSEASDLDSSSPCSNNDSLKISTATIRVGGGKNFPPYEFLDQDGRPSGYHVDLTTAIARVMNLDVEIILNSWPETYQGLLSGDLDLIQGLFFSDDRVETISFSQPHTMIHHSVFQKKDSPNLLHSGRLPEGICIVVENSIMHEYAEDQGYRFLITTPLLDEALKLLNKGTGDYVLAPTVPALSIIHENGYRNVKNSGIPLLSQDCYYGSLSENKELVRIFSEGLNRLKESGEYSEIRSRWLDGYDSPILRSDVVRIILWTLFPLSLLFLIWFAWSFSLKKSVVKKTKELRVLTRNLNDKISELETAKEQIHTTLHSIGDAVISIDSSGTISQINQAAIHIMKIESEGVVGSRFSDLFQIKEIHREKRDVLDIDLLECTSLRSIPRGLLLCFKNHLEVDISCTQSPIQLPSGELIGSILVFRDMTNEIQVQRRFHEMSRMEELGRLAGGIAHDFNNQLTGILGYADLILLKNPDSHIENYAKVIVKNAKKSSVMVNKLQSFAQQGKVLHDSIDIHSMIDELITSSNLLELSSIEFCKNFMAENCLVMGDSHQIYNALVSILQNAVDAINMKKTSGQVTIETRNIEGTDTQSRLIRISISDDGIGMKKEVQEKILEPFFTTKPEIYGFGMGLPAAHGIIKNHQGEILFQSEHGKGTTVTVTLPVNVL</sequence>